<comment type="caution">
    <text evidence="5">The sequence shown here is derived from an EMBL/GenBank/DDBJ whole genome shotgun (WGS) entry which is preliminary data.</text>
</comment>
<evidence type="ECO:0000313" key="5">
    <source>
        <dbReference type="EMBL" id="MBL0388554.1"/>
    </source>
</evidence>
<evidence type="ECO:0000256" key="1">
    <source>
        <dbReference type="ARBA" id="ARBA00022737"/>
    </source>
</evidence>
<sequence>MFEKPFSLLNRAVDRIEVQLQEADSEQRRILGEELVALRNACDKYVEQWLSFEERVSELSEEYNLELDGTLPSPELHAIQEKLAALQNGETPFAVIEGEPTEPEEEKSAASASAVPPNSKLPGKKGTTLTYQVGDGQSLRPRDELMVRSFRRGVGYFDLLMFPEAMEEFERVLELDGDFLVARLYLAFGCLSQGEYERASTHLNLITGREEDEFLQATIHSTYGHIFVAQEEYESALVEFEMAAKLLPEFRDIEFNIACCHYNRGRLREALTHFQRALIRDPEDWEAHRLCGLIWEQMGHRDRAYRHMARSYDLNGAHEQVILDFAHLSEQQGQTDQARALYKKALRYHPNSTAALGGLGWIKLREGDVATAISLFKKQLSCSPNDRQGLFNLGWGSYQSRDFERAERCFSLLLRLNSRDSFAIAGLARVWSMTQKRGEAKEQLLRLVAMEGSGEKKLGLYHLGRLAMEEESYTQALRYFNAALVYDRECVESLFYKGVAHYALGELERAQQCFAKCKS</sequence>
<feature type="compositionally biased region" description="Low complexity" evidence="4">
    <location>
        <begin position="109"/>
        <end position="118"/>
    </location>
</feature>
<dbReference type="SMART" id="SM00028">
    <property type="entry name" value="TPR"/>
    <property type="match status" value="8"/>
</dbReference>
<dbReference type="Gene3D" id="1.25.40.10">
    <property type="entry name" value="Tetratricopeptide repeat domain"/>
    <property type="match status" value="2"/>
</dbReference>
<dbReference type="InterPro" id="IPR011990">
    <property type="entry name" value="TPR-like_helical_dom_sf"/>
</dbReference>
<gene>
    <name evidence="5" type="ORF">JJB07_18275</name>
</gene>
<keyword evidence="1" id="KW-0677">Repeat</keyword>
<keyword evidence="6" id="KW-1185">Reference proteome</keyword>
<protein>
    <submittedName>
        <fullName evidence="5">Tetratricopeptide repeat protein</fullName>
    </submittedName>
</protein>
<accession>A0ABS1JE32</accession>
<reference evidence="5 6" key="1">
    <citation type="submission" date="2021-01" db="EMBL/GenBank/DDBJ databases">
        <title>Tumebacillus sp. strain ITR2 16S ribosomal RNA gene Genome sequencing and assembly.</title>
        <authorList>
            <person name="Kang M."/>
        </authorList>
    </citation>
    <scope>NUCLEOTIDE SEQUENCE [LARGE SCALE GENOMIC DNA]</scope>
    <source>
        <strain evidence="5 6">ITR2</strain>
    </source>
</reference>
<dbReference type="Pfam" id="PF07719">
    <property type="entry name" value="TPR_2"/>
    <property type="match status" value="1"/>
</dbReference>
<dbReference type="PROSITE" id="PS50005">
    <property type="entry name" value="TPR"/>
    <property type="match status" value="4"/>
</dbReference>
<dbReference type="InterPro" id="IPR013105">
    <property type="entry name" value="TPR_2"/>
</dbReference>
<feature type="repeat" description="TPR" evidence="3">
    <location>
        <begin position="217"/>
        <end position="250"/>
    </location>
</feature>
<dbReference type="EMBL" id="JAEQNB010000006">
    <property type="protein sequence ID" value="MBL0388554.1"/>
    <property type="molecule type" value="Genomic_DNA"/>
</dbReference>
<dbReference type="PANTHER" id="PTHR44395:SF1">
    <property type="entry name" value="PROTEIN O-MANNOSYL-TRANSFERASE TMTC3"/>
    <property type="match status" value="1"/>
</dbReference>
<evidence type="ECO:0000256" key="2">
    <source>
        <dbReference type="ARBA" id="ARBA00022803"/>
    </source>
</evidence>
<feature type="repeat" description="TPR" evidence="3">
    <location>
        <begin position="353"/>
        <end position="386"/>
    </location>
</feature>
<proteinExistence type="predicted"/>
<evidence type="ECO:0000313" key="6">
    <source>
        <dbReference type="Proteomes" id="UP000602284"/>
    </source>
</evidence>
<feature type="repeat" description="TPR" evidence="3">
    <location>
        <begin position="251"/>
        <end position="284"/>
    </location>
</feature>
<dbReference type="InterPro" id="IPR019734">
    <property type="entry name" value="TPR_rpt"/>
</dbReference>
<name>A0ABS1JE32_9BACL</name>
<organism evidence="5 6">
    <name type="scientific">Tumebacillus amylolyticus</name>
    <dbReference type="NCBI Taxonomy" id="2801339"/>
    <lineage>
        <taxon>Bacteria</taxon>
        <taxon>Bacillati</taxon>
        <taxon>Bacillota</taxon>
        <taxon>Bacilli</taxon>
        <taxon>Bacillales</taxon>
        <taxon>Alicyclobacillaceae</taxon>
        <taxon>Tumebacillus</taxon>
    </lineage>
</organism>
<dbReference type="Proteomes" id="UP000602284">
    <property type="component" value="Unassembled WGS sequence"/>
</dbReference>
<dbReference type="Pfam" id="PF13432">
    <property type="entry name" value="TPR_16"/>
    <property type="match status" value="2"/>
</dbReference>
<dbReference type="RefSeq" id="WP_201637518.1">
    <property type="nucleotide sequence ID" value="NZ_JAEQNB010000006.1"/>
</dbReference>
<feature type="repeat" description="TPR" evidence="3">
    <location>
        <begin position="319"/>
        <end position="352"/>
    </location>
</feature>
<evidence type="ECO:0000256" key="4">
    <source>
        <dbReference type="SAM" id="MobiDB-lite"/>
    </source>
</evidence>
<feature type="region of interest" description="Disordered" evidence="4">
    <location>
        <begin position="99"/>
        <end position="134"/>
    </location>
</feature>
<dbReference type="SUPFAM" id="SSF48452">
    <property type="entry name" value="TPR-like"/>
    <property type="match status" value="2"/>
</dbReference>
<keyword evidence="2 3" id="KW-0802">TPR repeat</keyword>
<evidence type="ECO:0000256" key="3">
    <source>
        <dbReference type="PROSITE-ProRule" id="PRU00339"/>
    </source>
</evidence>
<dbReference type="PANTHER" id="PTHR44395">
    <property type="match status" value="1"/>
</dbReference>